<dbReference type="AlphaFoldDB" id="A0A943DB75"/>
<protein>
    <recommendedName>
        <fullName evidence="3">DUF4363 domain-containing protein</fullName>
    </recommendedName>
</protein>
<dbReference type="EMBL" id="JAGZGG010000013">
    <property type="protein sequence ID" value="MBS5332250.1"/>
    <property type="molecule type" value="Genomic_DNA"/>
</dbReference>
<evidence type="ECO:0008006" key="3">
    <source>
        <dbReference type="Google" id="ProtNLM"/>
    </source>
</evidence>
<comment type="caution">
    <text evidence="1">The sequence shown here is derived from an EMBL/GenBank/DDBJ whole genome shotgun (WGS) entry which is preliminary data.</text>
</comment>
<proteinExistence type="predicted"/>
<evidence type="ECO:0000313" key="1">
    <source>
        <dbReference type="EMBL" id="MBS5332250.1"/>
    </source>
</evidence>
<reference evidence="1" key="1">
    <citation type="submission" date="2021-02" db="EMBL/GenBank/DDBJ databases">
        <title>Infant gut strain persistence is associated with maternal origin, phylogeny, and functional potential including surface adhesion and iron acquisition.</title>
        <authorList>
            <person name="Lou Y.C."/>
        </authorList>
    </citation>
    <scope>NUCLEOTIDE SEQUENCE</scope>
    <source>
        <strain evidence="1">L3_101_000M1_dasL3_101_000M1_concoct_87</strain>
    </source>
</reference>
<gene>
    <name evidence="1" type="ORF">KHY36_06960</name>
</gene>
<accession>A0A943DB75</accession>
<sequence length="122" mass="13506">MKRNWYAAAILLVLCLLLYLAGRYVTDTTDAMQAGVQRAYALAEQGDYPASRAAYAQTTRRAERDSALLALLVRRNIIDQLNQTMAVLPPCAEADSLADLEMETQRACAQIAQVRQSFFGGF</sequence>
<evidence type="ECO:0000313" key="2">
    <source>
        <dbReference type="Proteomes" id="UP000759273"/>
    </source>
</evidence>
<name>A0A943DB75_9FIRM</name>
<dbReference type="Proteomes" id="UP000759273">
    <property type="component" value="Unassembled WGS sequence"/>
</dbReference>
<organism evidence="1 2">
    <name type="scientific">Subdoligranulum variabile</name>
    <dbReference type="NCBI Taxonomy" id="214851"/>
    <lineage>
        <taxon>Bacteria</taxon>
        <taxon>Bacillati</taxon>
        <taxon>Bacillota</taxon>
        <taxon>Clostridia</taxon>
        <taxon>Eubacteriales</taxon>
        <taxon>Oscillospiraceae</taxon>
        <taxon>Subdoligranulum</taxon>
    </lineage>
</organism>